<reference evidence="14" key="1">
    <citation type="submission" date="2019-03" db="EMBL/GenBank/DDBJ databases">
        <title>Aquabacterium pictum sp.nov., the first bacteriochlorophyll a-containing freshwater bacterium in the genus Aquabacterium of the class Betaproteobacteria.</title>
        <authorList>
            <person name="Hirose S."/>
            <person name="Tank M."/>
            <person name="Hara E."/>
            <person name="Tamaki H."/>
            <person name="Takaichi S."/>
            <person name="Haruta S."/>
            <person name="Hanada S."/>
        </authorList>
    </citation>
    <scope>NUCLEOTIDE SEQUENCE [LARGE SCALE GENOMIC DNA]</scope>
    <source>
        <strain evidence="14">W35</strain>
    </source>
</reference>
<feature type="transmembrane region" description="Helical" evidence="10">
    <location>
        <begin position="427"/>
        <end position="450"/>
    </location>
</feature>
<dbReference type="InterPro" id="IPR003594">
    <property type="entry name" value="HATPase_dom"/>
</dbReference>
<dbReference type="SUPFAM" id="SSF55874">
    <property type="entry name" value="ATPase domain of HSP90 chaperone/DNA topoisomerase II/histidine kinase"/>
    <property type="match status" value="1"/>
</dbReference>
<dbReference type="PANTHER" id="PTHR45339:SF1">
    <property type="entry name" value="HYBRID SIGNAL TRANSDUCTION HISTIDINE KINASE J"/>
    <property type="match status" value="1"/>
</dbReference>
<dbReference type="InterPro" id="IPR003661">
    <property type="entry name" value="HisK_dim/P_dom"/>
</dbReference>
<evidence type="ECO:0000256" key="7">
    <source>
        <dbReference type="ARBA" id="ARBA00058004"/>
    </source>
</evidence>
<evidence type="ECO:0000256" key="8">
    <source>
        <dbReference type="ARBA" id="ARBA00070152"/>
    </source>
</evidence>
<dbReference type="Pfam" id="PF00512">
    <property type="entry name" value="HisKA"/>
    <property type="match status" value="1"/>
</dbReference>
<evidence type="ECO:0000256" key="6">
    <source>
        <dbReference type="ARBA" id="ARBA00023026"/>
    </source>
</evidence>
<organism evidence="13 14">
    <name type="scientific">Pseudaquabacterium pictum</name>
    <dbReference type="NCBI Taxonomy" id="2315236"/>
    <lineage>
        <taxon>Bacteria</taxon>
        <taxon>Pseudomonadati</taxon>
        <taxon>Pseudomonadota</taxon>
        <taxon>Betaproteobacteria</taxon>
        <taxon>Burkholderiales</taxon>
        <taxon>Sphaerotilaceae</taxon>
        <taxon>Pseudaquabacterium</taxon>
    </lineage>
</organism>
<dbReference type="Gene3D" id="3.30.565.10">
    <property type="entry name" value="Histidine kinase-like ATPase, C-terminal domain"/>
    <property type="match status" value="1"/>
</dbReference>
<feature type="transmembrane region" description="Helical" evidence="10">
    <location>
        <begin position="608"/>
        <end position="629"/>
    </location>
</feature>
<feature type="domain" description="Response regulatory" evidence="12">
    <location>
        <begin position="923"/>
        <end position="1048"/>
    </location>
</feature>
<feature type="transmembrane region" description="Helical" evidence="10">
    <location>
        <begin position="216"/>
        <end position="237"/>
    </location>
</feature>
<proteinExistence type="predicted"/>
<dbReference type="InterPro" id="IPR036097">
    <property type="entry name" value="HisK_dim/P_sf"/>
</dbReference>
<evidence type="ECO:0000313" key="14">
    <source>
        <dbReference type="Proteomes" id="UP000301751"/>
    </source>
</evidence>
<feature type="transmembrane region" description="Helical" evidence="10">
    <location>
        <begin position="385"/>
        <end position="406"/>
    </location>
</feature>
<feature type="transmembrane region" description="Helical" evidence="10">
    <location>
        <begin position="74"/>
        <end position="96"/>
    </location>
</feature>
<dbReference type="SMART" id="SM00448">
    <property type="entry name" value="REC"/>
    <property type="match status" value="1"/>
</dbReference>
<keyword evidence="10" id="KW-0812">Transmembrane</keyword>
<dbReference type="InterPro" id="IPR036890">
    <property type="entry name" value="HATPase_C_sf"/>
</dbReference>
<dbReference type="PRINTS" id="PR00344">
    <property type="entry name" value="BCTRLSENSOR"/>
</dbReference>
<dbReference type="PROSITE" id="PS50110">
    <property type="entry name" value="RESPONSE_REGULATORY"/>
    <property type="match status" value="1"/>
</dbReference>
<feature type="transmembrane region" description="Helical" evidence="10">
    <location>
        <begin position="566"/>
        <end position="588"/>
    </location>
</feature>
<keyword evidence="5" id="KW-0902">Two-component regulatory system</keyword>
<evidence type="ECO:0000256" key="10">
    <source>
        <dbReference type="SAM" id="Phobius"/>
    </source>
</evidence>
<dbReference type="CDD" id="cd00082">
    <property type="entry name" value="HisKA"/>
    <property type="match status" value="1"/>
</dbReference>
<comment type="function">
    <text evidence="7">Member of the two-component regulatory system BvgS/BvgA. Phosphorylates BvgA via a four-step phosphorelay in response to environmental signals.</text>
</comment>
<keyword evidence="10" id="KW-0472">Membrane</keyword>
<dbReference type="RefSeq" id="WP_137732878.1">
    <property type="nucleotide sequence ID" value="NZ_BJCL01000004.1"/>
</dbReference>
<accession>A0A480ASS8</accession>
<dbReference type="SMART" id="SM00388">
    <property type="entry name" value="HisKA"/>
    <property type="match status" value="1"/>
</dbReference>
<keyword evidence="14" id="KW-1185">Reference proteome</keyword>
<feature type="transmembrane region" description="Helical" evidence="10">
    <location>
        <begin position="456"/>
        <end position="476"/>
    </location>
</feature>
<comment type="caution">
    <text evidence="13">The sequence shown here is derived from an EMBL/GenBank/DDBJ whole genome shotgun (WGS) entry which is preliminary data.</text>
</comment>
<feature type="transmembrane region" description="Helical" evidence="10">
    <location>
        <begin position="177"/>
        <end position="196"/>
    </location>
</feature>
<protein>
    <recommendedName>
        <fullName evidence="8">Virulence sensor protein BvgS</fullName>
        <ecNumber evidence="2">2.7.13.3</ecNumber>
    </recommendedName>
</protein>
<keyword evidence="3 9" id="KW-0597">Phosphoprotein</keyword>
<keyword evidence="6" id="KW-0843">Virulence</keyword>
<feature type="transmembrane region" description="Helical" evidence="10">
    <location>
        <begin position="308"/>
        <end position="328"/>
    </location>
</feature>
<dbReference type="CDD" id="cd17546">
    <property type="entry name" value="REC_hyHK_CKI1_RcsC-like"/>
    <property type="match status" value="1"/>
</dbReference>
<feature type="transmembrane region" description="Helical" evidence="10">
    <location>
        <begin position="117"/>
        <end position="142"/>
    </location>
</feature>
<evidence type="ECO:0000256" key="4">
    <source>
        <dbReference type="ARBA" id="ARBA00022729"/>
    </source>
</evidence>
<dbReference type="Proteomes" id="UP000301751">
    <property type="component" value="Unassembled WGS sequence"/>
</dbReference>
<evidence type="ECO:0000256" key="1">
    <source>
        <dbReference type="ARBA" id="ARBA00000085"/>
    </source>
</evidence>
<dbReference type="InterPro" id="IPR005467">
    <property type="entry name" value="His_kinase_dom"/>
</dbReference>
<dbReference type="Gene3D" id="3.40.50.2300">
    <property type="match status" value="1"/>
</dbReference>
<dbReference type="PANTHER" id="PTHR45339">
    <property type="entry name" value="HYBRID SIGNAL TRANSDUCTION HISTIDINE KINASE J"/>
    <property type="match status" value="1"/>
</dbReference>
<dbReference type="Gene3D" id="1.10.4160.10">
    <property type="entry name" value="Hydantoin permease"/>
    <property type="match status" value="1"/>
</dbReference>
<evidence type="ECO:0000256" key="9">
    <source>
        <dbReference type="PROSITE-ProRule" id="PRU00169"/>
    </source>
</evidence>
<dbReference type="InterPro" id="IPR001789">
    <property type="entry name" value="Sig_transdc_resp-reg_receiver"/>
</dbReference>
<comment type="catalytic activity">
    <reaction evidence="1">
        <text>ATP + protein L-histidine = ADP + protein N-phospho-L-histidine.</text>
        <dbReference type="EC" id="2.7.13.3"/>
    </reaction>
</comment>
<dbReference type="PROSITE" id="PS50109">
    <property type="entry name" value="HIS_KIN"/>
    <property type="match status" value="1"/>
</dbReference>
<evidence type="ECO:0000256" key="2">
    <source>
        <dbReference type="ARBA" id="ARBA00012438"/>
    </source>
</evidence>
<feature type="transmembrane region" description="Helical" evidence="10">
    <location>
        <begin position="44"/>
        <end position="68"/>
    </location>
</feature>
<feature type="transmembrane region" description="Helical" evidence="10">
    <location>
        <begin position="148"/>
        <end position="165"/>
    </location>
</feature>
<feature type="domain" description="Histidine kinase" evidence="11">
    <location>
        <begin position="682"/>
        <end position="899"/>
    </location>
</feature>
<dbReference type="SMART" id="SM00387">
    <property type="entry name" value="HATPase_c"/>
    <property type="match status" value="1"/>
</dbReference>
<dbReference type="Pfam" id="PF00072">
    <property type="entry name" value="Response_reg"/>
    <property type="match status" value="1"/>
</dbReference>
<dbReference type="SUPFAM" id="SSF52172">
    <property type="entry name" value="CheY-like"/>
    <property type="match status" value="1"/>
</dbReference>
<dbReference type="EMBL" id="BJCL01000004">
    <property type="protein sequence ID" value="GCL63142.1"/>
    <property type="molecule type" value="Genomic_DNA"/>
</dbReference>
<dbReference type="CDD" id="cd16922">
    <property type="entry name" value="HATPase_EvgS-ArcB-TorS-like"/>
    <property type="match status" value="1"/>
</dbReference>
<evidence type="ECO:0000313" key="13">
    <source>
        <dbReference type="EMBL" id="GCL63142.1"/>
    </source>
</evidence>
<dbReference type="InterPro" id="IPR004358">
    <property type="entry name" value="Sig_transdc_His_kin-like_C"/>
</dbReference>
<dbReference type="Pfam" id="PF02518">
    <property type="entry name" value="HATPase_c"/>
    <property type="match status" value="1"/>
</dbReference>
<dbReference type="Gene3D" id="1.10.287.130">
    <property type="match status" value="1"/>
</dbReference>
<gene>
    <name evidence="13" type="ORF">AQPW35_22230</name>
</gene>
<feature type="transmembrane region" description="Helical" evidence="10">
    <location>
        <begin position="258"/>
        <end position="288"/>
    </location>
</feature>
<keyword evidence="13" id="KW-0808">Transferase</keyword>
<keyword evidence="13" id="KW-0418">Kinase</keyword>
<dbReference type="GO" id="GO:0000155">
    <property type="term" value="F:phosphorelay sensor kinase activity"/>
    <property type="evidence" value="ECO:0007669"/>
    <property type="project" value="InterPro"/>
</dbReference>
<dbReference type="SUPFAM" id="SSF47384">
    <property type="entry name" value="Homodimeric domain of signal transducing histidine kinase"/>
    <property type="match status" value="1"/>
</dbReference>
<keyword evidence="4" id="KW-0732">Signal</keyword>
<evidence type="ECO:0000259" key="11">
    <source>
        <dbReference type="PROSITE" id="PS50109"/>
    </source>
</evidence>
<evidence type="ECO:0000256" key="3">
    <source>
        <dbReference type="ARBA" id="ARBA00022553"/>
    </source>
</evidence>
<keyword evidence="10" id="KW-1133">Transmembrane helix</keyword>
<dbReference type="FunFam" id="3.30.565.10:FF:000010">
    <property type="entry name" value="Sensor histidine kinase RcsC"/>
    <property type="match status" value="1"/>
</dbReference>
<name>A0A480ASS8_9BURK</name>
<dbReference type="InterPro" id="IPR011006">
    <property type="entry name" value="CheY-like_superfamily"/>
</dbReference>
<evidence type="ECO:0000256" key="5">
    <source>
        <dbReference type="ARBA" id="ARBA00023012"/>
    </source>
</evidence>
<feature type="transmembrane region" description="Helical" evidence="10">
    <location>
        <begin position="360"/>
        <end position="379"/>
    </location>
</feature>
<dbReference type="EC" id="2.7.13.3" evidence="2"/>
<dbReference type="OrthoDB" id="9810730at2"/>
<feature type="modified residue" description="4-aspartylphosphate" evidence="9">
    <location>
        <position position="972"/>
    </location>
</feature>
<evidence type="ECO:0000259" key="12">
    <source>
        <dbReference type="PROSITE" id="PS50110"/>
    </source>
</evidence>
<sequence length="1145" mass="124944">MALAPQKIFRIRRDYNSWVNDETLEDYALRYTPRHFRKWSEARVANTAFGATSFLALEAIGGAIALSYGFSNALWAILVVGLITFLTGLPISYYAAKYGLDMDLLTRGAGFGYLGSTLTSLVYASFTFIFFALEAAILALALQMALDWPLWLCYLVASLGVVPLVMHGITLISRLQLWSQPIWLALFVLPYLFVAWKEPERFAEFTSLAGKVSGSAGFDAVMFGAAATVAFSLVVQIGEQVDYLRFLPEKTPRNARRWWAAVLVAGPGWIVPGMLKMLGGAFLAFLVLQQQVPPEKAIDPNHMYMAGFAYVFSSPGWVLAATVLFVIVSQVKINLTNAYAGSLAWSNFFARLTHSHPGRVVWLVFNVLIAVLLMMLGVFEALERVLGLYSNVAIAWVGALVADLVINKPLGWSPKHIEFRRAYLYDINPVGLGAMLAAATLAVVAYAGAFGPLAQAYAPFIALGASLVISPLLAWWTRGRWYLARTDPPRWKPGESVRCSVCENPFESDDMAWCPAYGAPICSLCCTLESRCHDRCKTESRTAEQVRAALAQLLPAQLAARINFRVAHYLVVVVSLIGLLAVILGVVYEQQASLNGLRTLDPAALRAPFLQAFALLALALAVGAWWMVLASESRHRAEEESNRQNQLLTREIKAHGRTDAALQAAKDVAEAANQAKTRYVAGITHELRTPLNSILGYAQILLKDERLTPEPRRAVATIHRSGEHLHGLIDGLLDLARIEAGRLRLDPAPLPVREFLDDLVRMVAPQAAARQLAFTLQTEGRVPAYIRADAKRLRQILINLLGNAIRFTDQGSVTLRIDFSREVARLQVIDTGIGIAEQDLERIFMPFERGSAGRRSGDAGTGLGLTITHLLTQLMGGELTVQSTPGEGSTFTVRLYLSEIAAPAQRSVTHHRPVTGYIGARRSLLVVDDHPTQRQMLAGMLLPLGFTIREAASGSECLESVADQRPDAVLLDITMDDMDGWETARRLRSQEQRLAEASGAPMPAMPIIMVSANAFENRADKLEAAGAQAFVDKPVIESELLVALQKHLQLEWVAELTVPGWAQPAAVPAASALLAAQAAPLLRLARLGHAQGLHQALDALAAAHPALQDEVALLRGLVERFAFTDLADRLRAAVDADDAADEAAA</sequence>
<dbReference type="AlphaFoldDB" id="A0A480ASS8"/>